<dbReference type="HOGENOM" id="CLU_2830676_0_0_1"/>
<dbReference type="InParanoid" id="A0A0C2XAD5"/>
<organism evidence="1 2">
    <name type="scientific">Amanita muscaria (strain Koide BX008)</name>
    <dbReference type="NCBI Taxonomy" id="946122"/>
    <lineage>
        <taxon>Eukaryota</taxon>
        <taxon>Fungi</taxon>
        <taxon>Dikarya</taxon>
        <taxon>Basidiomycota</taxon>
        <taxon>Agaricomycotina</taxon>
        <taxon>Agaricomycetes</taxon>
        <taxon>Agaricomycetidae</taxon>
        <taxon>Agaricales</taxon>
        <taxon>Pluteineae</taxon>
        <taxon>Amanitaceae</taxon>
        <taxon>Amanita</taxon>
    </lineage>
</organism>
<dbReference type="AlphaFoldDB" id="A0A0C2XAD5"/>
<evidence type="ECO:0000313" key="1">
    <source>
        <dbReference type="EMBL" id="KIL65773.1"/>
    </source>
</evidence>
<dbReference type="Proteomes" id="UP000054549">
    <property type="component" value="Unassembled WGS sequence"/>
</dbReference>
<name>A0A0C2XAD5_AMAMK</name>
<dbReference type="OrthoDB" id="2447458at2759"/>
<sequence length="66" mass="7215">MGHHCPVCKKTAKSGCVGKHFWYCKIHTDKTYIAGHECASCKNAREAEARRAQQAAAAAAKAKKKK</sequence>
<accession>A0A0C2XAD5</accession>
<evidence type="ECO:0000313" key="2">
    <source>
        <dbReference type="Proteomes" id="UP000054549"/>
    </source>
</evidence>
<protein>
    <submittedName>
        <fullName evidence="1">Uncharacterized protein</fullName>
    </submittedName>
</protein>
<dbReference type="EMBL" id="KN818240">
    <property type="protein sequence ID" value="KIL65773.1"/>
    <property type="molecule type" value="Genomic_DNA"/>
</dbReference>
<gene>
    <name evidence="1" type="ORF">M378DRAFT_161790</name>
</gene>
<reference evidence="1 2" key="1">
    <citation type="submission" date="2014-04" db="EMBL/GenBank/DDBJ databases">
        <title>Evolutionary Origins and Diversification of the Mycorrhizal Mutualists.</title>
        <authorList>
            <consortium name="DOE Joint Genome Institute"/>
            <consortium name="Mycorrhizal Genomics Consortium"/>
            <person name="Kohler A."/>
            <person name="Kuo A."/>
            <person name="Nagy L.G."/>
            <person name="Floudas D."/>
            <person name="Copeland A."/>
            <person name="Barry K.W."/>
            <person name="Cichocki N."/>
            <person name="Veneault-Fourrey C."/>
            <person name="LaButti K."/>
            <person name="Lindquist E.A."/>
            <person name="Lipzen A."/>
            <person name="Lundell T."/>
            <person name="Morin E."/>
            <person name="Murat C."/>
            <person name="Riley R."/>
            <person name="Ohm R."/>
            <person name="Sun H."/>
            <person name="Tunlid A."/>
            <person name="Henrissat B."/>
            <person name="Grigoriev I.V."/>
            <person name="Hibbett D.S."/>
            <person name="Martin F."/>
        </authorList>
    </citation>
    <scope>NUCLEOTIDE SEQUENCE [LARGE SCALE GENOMIC DNA]</scope>
    <source>
        <strain evidence="1 2">Koide BX008</strain>
    </source>
</reference>
<keyword evidence="2" id="KW-1185">Reference proteome</keyword>
<proteinExistence type="predicted"/>